<organism evidence="2 3">
    <name type="scientific">Chitinophaga defluvii</name>
    <dbReference type="NCBI Taxonomy" id="3163343"/>
    <lineage>
        <taxon>Bacteria</taxon>
        <taxon>Pseudomonadati</taxon>
        <taxon>Bacteroidota</taxon>
        <taxon>Chitinophagia</taxon>
        <taxon>Chitinophagales</taxon>
        <taxon>Chitinophagaceae</taxon>
        <taxon>Chitinophaga</taxon>
    </lineage>
</organism>
<evidence type="ECO:0000259" key="1">
    <source>
        <dbReference type="Pfam" id="PF12867"/>
    </source>
</evidence>
<comment type="caution">
    <text evidence="2">The sequence shown here is derived from an EMBL/GenBank/DDBJ whole genome shotgun (WGS) entry which is preliminary data.</text>
</comment>
<dbReference type="EMBL" id="JBEXAC010000001">
    <property type="protein sequence ID" value="MET6997456.1"/>
    <property type="molecule type" value="Genomic_DNA"/>
</dbReference>
<dbReference type="Pfam" id="PF12867">
    <property type="entry name" value="DinB_2"/>
    <property type="match status" value="1"/>
</dbReference>
<dbReference type="Gene3D" id="1.20.120.450">
    <property type="entry name" value="dinb family like domain"/>
    <property type="match status" value="1"/>
</dbReference>
<name>A0ABV2T345_9BACT</name>
<gene>
    <name evidence="2" type="ORF">ABR189_08755</name>
</gene>
<reference evidence="2 3" key="1">
    <citation type="submission" date="2024-06" db="EMBL/GenBank/DDBJ databases">
        <title>Chitinophaga defluvii sp. nov., isolated from municipal sewage.</title>
        <authorList>
            <person name="Zhang L."/>
        </authorList>
    </citation>
    <scope>NUCLEOTIDE SEQUENCE [LARGE SCALE GENOMIC DNA]</scope>
    <source>
        <strain evidence="2 3">H8</strain>
    </source>
</reference>
<proteinExistence type="predicted"/>
<dbReference type="InterPro" id="IPR024775">
    <property type="entry name" value="DinB-like"/>
</dbReference>
<dbReference type="SUPFAM" id="SSF109854">
    <property type="entry name" value="DinB/YfiT-like putative metalloenzymes"/>
    <property type="match status" value="1"/>
</dbReference>
<dbReference type="Proteomes" id="UP001549749">
    <property type="component" value="Unassembled WGS sequence"/>
</dbReference>
<dbReference type="InterPro" id="IPR034660">
    <property type="entry name" value="DinB/YfiT-like"/>
</dbReference>
<feature type="domain" description="DinB-like" evidence="1">
    <location>
        <begin position="25"/>
        <end position="145"/>
    </location>
</feature>
<keyword evidence="3" id="KW-1185">Reference proteome</keyword>
<protein>
    <submittedName>
        <fullName evidence="2">DinB family protein</fullName>
    </submittedName>
</protein>
<sequence>MTPTHYLATALQNIYDGSPWIDVTLTSHLKEINSRQAVQQIKGSNCIWQIVNHMVFWHQRVMRHLNNEKLEQDGDLPDFYMPENHGEANWQATLHRLEHSFALMVTAIREFPEDKLYEVLPGMEQLSIYYLQGIIEHDAYHLGQIVLLQKYQ</sequence>
<evidence type="ECO:0000313" key="3">
    <source>
        <dbReference type="Proteomes" id="UP001549749"/>
    </source>
</evidence>
<evidence type="ECO:0000313" key="2">
    <source>
        <dbReference type="EMBL" id="MET6997456.1"/>
    </source>
</evidence>
<accession>A0ABV2T345</accession>
<dbReference type="RefSeq" id="WP_354660093.1">
    <property type="nucleotide sequence ID" value="NZ_JBEXAC010000001.1"/>
</dbReference>